<dbReference type="RefSeq" id="WP_377774219.1">
    <property type="nucleotide sequence ID" value="NZ_JBHUHO010000038.1"/>
</dbReference>
<evidence type="ECO:0000313" key="2">
    <source>
        <dbReference type="Proteomes" id="UP001597362"/>
    </source>
</evidence>
<protein>
    <submittedName>
        <fullName evidence="1">Uncharacterized protein</fullName>
    </submittedName>
</protein>
<organism evidence="1 2">
    <name type="scientific">Paenibacillus yanchengensis</name>
    <dbReference type="NCBI Taxonomy" id="2035833"/>
    <lineage>
        <taxon>Bacteria</taxon>
        <taxon>Bacillati</taxon>
        <taxon>Bacillota</taxon>
        <taxon>Bacilli</taxon>
        <taxon>Bacillales</taxon>
        <taxon>Paenibacillaceae</taxon>
        <taxon>Paenibacillus</taxon>
    </lineage>
</organism>
<comment type="caution">
    <text evidence="1">The sequence shown here is derived from an EMBL/GenBank/DDBJ whole genome shotgun (WGS) entry which is preliminary data.</text>
</comment>
<sequence>MQYSIRGHIQSVNTNDIISVINQYQLWRLVTQSKVDDTFSFEVWVGNLQDKSALFNDFKRIVDSYGGWVDWHECDHHSGVTGPCVVQESYSVGDHFD</sequence>
<accession>A0ABW4YNJ0</accession>
<evidence type="ECO:0000313" key="1">
    <source>
        <dbReference type="EMBL" id="MFD2117240.1"/>
    </source>
</evidence>
<reference evidence="2" key="1">
    <citation type="journal article" date="2019" name="Int. J. Syst. Evol. Microbiol.">
        <title>The Global Catalogue of Microorganisms (GCM) 10K type strain sequencing project: providing services to taxonomists for standard genome sequencing and annotation.</title>
        <authorList>
            <consortium name="The Broad Institute Genomics Platform"/>
            <consortium name="The Broad Institute Genome Sequencing Center for Infectious Disease"/>
            <person name="Wu L."/>
            <person name="Ma J."/>
        </authorList>
    </citation>
    <scope>NUCLEOTIDE SEQUENCE [LARGE SCALE GENOMIC DNA]</scope>
    <source>
        <strain evidence="2">GH52</strain>
    </source>
</reference>
<dbReference type="EMBL" id="JBHUHO010000038">
    <property type="protein sequence ID" value="MFD2117240.1"/>
    <property type="molecule type" value="Genomic_DNA"/>
</dbReference>
<name>A0ABW4YNJ0_9BACL</name>
<keyword evidence="2" id="KW-1185">Reference proteome</keyword>
<proteinExistence type="predicted"/>
<gene>
    <name evidence="1" type="ORF">ACFSJH_16040</name>
</gene>
<dbReference type="Proteomes" id="UP001597362">
    <property type="component" value="Unassembled WGS sequence"/>
</dbReference>